<name>A0A1N6PGY1_9RHOO</name>
<dbReference type="AlphaFoldDB" id="A0A1N6PGY1"/>
<dbReference type="OrthoDB" id="4558460at2"/>
<sequence length="253" mass="28579">MDRTSFHLPFTEQHVPKWPCPKCGVGHLALVPKTLVHKETPESLREHEHEAWEPDWIRYVFSCVFECTNADCKEVVACCGEGRVDFFEYEDEEHGWAQSSDDRFTPKYFNPPLVLMDIPKNCPPEAAAHLTESFALFFADPGAALNCTRAAVEAVLTNLGIKRFVLSNGKRRPVNLHQRIQLLPPKYDDLKEMLLAVKWLGNAGSHDGDKPNAGDVRTTYDLLEHALSEIYEAKGKKLKAIAKKVNKKKGPLK</sequence>
<protein>
    <recommendedName>
        <fullName evidence="1">DUF4145 domain-containing protein</fullName>
    </recommendedName>
</protein>
<dbReference type="EMBL" id="FTMD01000002">
    <property type="protein sequence ID" value="SIQ03526.1"/>
    <property type="molecule type" value="Genomic_DNA"/>
</dbReference>
<accession>A0A1N6PGY1</accession>
<evidence type="ECO:0000259" key="1">
    <source>
        <dbReference type="Pfam" id="PF13643"/>
    </source>
</evidence>
<dbReference type="RefSeq" id="WP_076600577.1">
    <property type="nucleotide sequence ID" value="NZ_FTMD01000002.1"/>
</dbReference>
<dbReference type="Proteomes" id="UP000186819">
    <property type="component" value="Unassembled WGS sequence"/>
</dbReference>
<dbReference type="InterPro" id="IPR025285">
    <property type="entry name" value="DUF4145"/>
</dbReference>
<dbReference type="Pfam" id="PF13643">
    <property type="entry name" value="DUF4145"/>
    <property type="match status" value="1"/>
</dbReference>
<gene>
    <name evidence="2" type="ORF">SAMN05421829_10238</name>
</gene>
<keyword evidence="3" id="KW-1185">Reference proteome</keyword>
<proteinExistence type="predicted"/>
<organism evidence="2 3">
    <name type="scientific">Aromatoleum tolulyticum</name>
    <dbReference type="NCBI Taxonomy" id="34027"/>
    <lineage>
        <taxon>Bacteria</taxon>
        <taxon>Pseudomonadati</taxon>
        <taxon>Pseudomonadota</taxon>
        <taxon>Betaproteobacteria</taxon>
        <taxon>Rhodocyclales</taxon>
        <taxon>Rhodocyclaceae</taxon>
        <taxon>Aromatoleum</taxon>
    </lineage>
</organism>
<feature type="domain" description="DUF4145" evidence="1">
    <location>
        <begin position="132"/>
        <end position="224"/>
    </location>
</feature>
<evidence type="ECO:0000313" key="3">
    <source>
        <dbReference type="Proteomes" id="UP000186819"/>
    </source>
</evidence>
<reference evidence="3" key="1">
    <citation type="submission" date="2017-01" db="EMBL/GenBank/DDBJ databases">
        <authorList>
            <person name="Varghese N."/>
            <person name="Submissions S."/>
        </authorList>
    </citation>
    <scope>NUCLEOTIDE SEQUENCE [LARGE SCALE GENOMIC DNA]</scope>
    <source>
        <strain evidence="3">ATCC 51758</strain>
    </source>
</reference>
<evidence type="ECO:0000313" key="2">
    <source>
        <dbReference type="EMBL" id="SIQ03526.1"/>
    </source>
</evidence>